<feature type="transmembrane region" description="Helical" evidence="6">
    <location>
        <begin position="257"/>
        <end position="284"/>
    </location>
</feature>
<dbReference type="KEGG" id="acan:ACA1_065010"/>
<feature type="transmembrane region" description="Helical" evidence="6">
    <location>
        <begin position="322"/>
        <end position="343"/>
    </location>
</feature>
<keyword evidence="4 6" id="KW-0472">Membrane</keyword>
<evidence type="ECO:0000313" key="7">
    <source>
        <dbReference type="EMBL" id="ELR17714.1"/>
    </source>
</evidence>
<keyword evidence="2 6" id="KW-0812">Transmembrane</keyword>
<evidence type="ECO:0000256" key="1">
    <source>
        <dbReference type="ARBA" id="ARBA00004141"/>
    </source>
</evidence>
<dbReference type="PANTHER" id="PTHR11040">
    <property type="entry name" value="ZINC/IRON TRANSPORTER"/>
    <property type="match status" value="1"/>
</dbReference>
<sequence length="346" mass="35681">MGMSVALTLISGFSTGLGGLIAAFLASPGEELVGQMEAFSGGVMLFLSLFDLVPEAAHVLGLPATLVGVSCGAVLFWAIARLVPDPSQPFSNALAGYLGAQHSTLPPSTATTTPSSPPPASSRTASSSSPSSSALRRSLVRRTSSERDDAGCDPETGLSLGAMEAMSAGGSAAASAATAAGGESGEKQERRMVFFRMAFITALGISIHNFPEGVALYLSTMKGLSFGVGLALTISLHNIPEGLAVAVPIAYTTRSRFWTIAIPFLTGMFEPLGAIVAGLFLHPFITEERLHFLLAMVAGIMSFISLNELVPVAVKHCGAYPAALATGAGMFFCKLFLFAAAMLPTL</sequence>
<dbReference type="VEuPathDB" id="AmoebaDB:ACA1_065010"/>
<accession>L8GWV5</accession>
<reference evidence="7 8" key="1">
    <citation type="journal article" date="2013" name="Genome Biol.">
        <title>Genome of Acanthamoeba castellanii highlights extensive lateral gene transfer and early evolution of tyrosine kinase signaling.</title>
        <authorList>
            <person name="Clarke M."/>
            <person name="Lohan A.J."/>
            <person name="Liu B."/>
            <person name="Lagkouvardos I."/>
            <person name="Roy S."/>
            <person name="Zafar N."/>
            <person name="Bertelli C."/>
            <person name="Schilde C."/>
            <person name="Kianianmomeni A."/>
            <person name="Burglin T.R."/>
            <person name="Frech C."/>
            <person name="Turcotte B."/>
            <person name="Kopec K.O."/>
            <person name="Synnott J.M."/>
            <person name="Choo C."/>
            <person name="Paponov I."/>
            <person name="Finkler A."/>
            <person name="Soon Heng Tan C."/>
            <person name="Hutchins A.P."/>
            <person name="Weinmeier T."/>
            <person name="Rattei T."/>
            <person name="Chu J.S."/>
            <person name="Gimenez G."/>
            <person name="Irimia M."/>
            <person name="Rigden D.J."/>
            <person name="Fitzpatrick D.A."/>
            <person name="Lorenzo-Morales J."/>
            <person name="Bateman A."/>
            <person name="Chiu C.H."/>
            <person name="Tang P."/>
            <person name="Hegemann P."/>
            <person name="Fromm H."/>
            <person name="Raoult D."/>
            <person name="Greub G."/>
            <person name="Miranda-Saavedra D."/>
            <person name="Chen N."/>
            <person name="Nash P."/>
            <person name="Ginger M.L."/>
            <person name="Horn M."/>
            <person name="Schaap P."/>
            <person name="Caler L."/>
            <person name="Loftus B."/>
        </authorList>
    </citation>
    <scope>NUCLEOTIDE SEQUENCE [LARGE SCALE GENOMIC DNA]</scope>
    <source>
        <strain evidence="7 8">Neff</strain>
    </source>
</reference>
<comment type="subcellular location">
    <subcellularLocation>
        <location evidence="1">Membrane</location>
        <topology evidence="1">Multi-pass membrane protein</topology>
    </subcellularLocation>
</comment>
<dbReference type="InterPro" id="IPR003689">
    <property type="entry name" value="ZIP"/>
</dbReference>
<feature type="compositionally biased region" description="Low complexity" evidence="5">
    <location>
        <begin position="121"/>
        <end position="137"/>
    </location>
</feature>
<dbReference type="EMBL" id="KB007974">
    <property type="protein sequence ID" value="ELR17714.1"/>
    <property type="molecule type" value="Genomic_DNA"/>
</dbReference>
<proteinExistence type="predicted"/>
<dbReference type="GO" id="GO:0005385">
    <property type="term" value="F:zinc ion transmembrane transporter activity"/>
    <property type="evidence" value="ECO:0007669"/>
    <property type="project" value="TreeGrafter"/>
</dbReference>
<dbReference type="RefSeq" id="XP_004339727.1">
    <property type="nucleotide sequence ID" value="XM_004339679.1"/>
</dbReference>
<dbReference type="GeneID" id="14918388"/>
<feature type="transmembrane region" description="Helical" evidence="6">
    <location>
        <begin position="216"/>
        <end position="236"/>
    </location>
</feature>
<dbReference type="PANTHER" id="PTHR11040:SF210">
    <property type="entry name" value="ZINC-REGULATED TRANSPORTER 3"/>
    <property type="match status" value="1"/>
</dbReference>
<dbReference type="OrthoDB" id="262547at2759"/>
<evidence type="ECO:0000256" key="6">
    <source>
        <dbReference type="SAM" id="Phobius"/>
    </source>
</evidence>
<dbReference type="AlphaFoldDB" id="L8GWV5"/>
<dbReference type="OMA" id="FRMAFIT"/>
<evidence type="ECO:0000256" key="3">
    <source>
        <dbReference type="ARBA" id="ARBA00022989"/>
    </source>
</evidence>
<keyword evidence="8" id="KW-1185">Reference proteome</keyword>
<feature type="transmembrane region" description="Helical" evidence="6">
    <location>
        <begin position="193"/>
        <end position="210"/>
    </location>
</feature>
<gene>
    <name evidence="7" type="ORF">ACA1_065010</name>
</gene>
<evidence type="ECO:0000256" key="2">
    <source>
        <dbReference type="ARBA" id="ARBA00022692"/>
    </source>
</evidence>
<name>L8GWV5_ACACF</name>
<protein>
    <submittedName>
        <fullName evidence="7">Metal cation transporter, ZIP subfamily protein</fullName>
    </submittedName>
</protein>
<feature type="transmembrane region" description="Helical" evidence="6">
    <location>
        <begin position="60"/>
        <end position="80"/>
    </location>
</feature>
<feature type="region of interest" description="Disordered" evidence="5">
    <location>
        <begin position="105"/>
        <end position="156"/>
    </location>
</feature>
<evidence type="ECO:0000256" key="4">
    <source>
        <dbReference type="ARBA" id="ARBA00023136"/>
    </source>
</evidence>
<organism evidence="7 8">
    <name type="scientific">Acanthamoeba castellanii (strain ATCC 30010 / Neff)</name>
    <dbReference type="NCBI Taxonomy" id="1257118"/>
    <lineage>
        <taxon>Eukaryota</taxon>
        <taxon>Amoebozoa</taxon>
        <taxon>Discosea</taxon>
        <taxon>Longamoebia</taxon>
        <taxon>Centramoebida</taxon>
        <taxon>Acanthamoebidae</taxon>
        <taxon>Acanthamoeba</taxon>
    </lineage>
</organism>
<feature type="compositionally biased region" description="Low complexity" evidence="5">
    <location>
        <begin position="105"/>
        <end position="114"/>
    </location>
</feature>
<dbReference type="GO" id="GO:0016020">
    <property type="term" value="C:membrane"/>
    <property type="evidence" value="ECO:0007669"/>
    <property type="project" value="UniProtKB-SubCell"/>
</dbReference>
<feature type="transmembrane region" description="Helical" evidence="6">
    <location>
        <begin position="6"/>
        <end position="26"/>
    </location>
</feature>
<dbReference type="Proteomes" id="UP000011083">
    <property type="component" value="Unassembled WGS sequence"/>
</dbReference>
<feature type="transmembrane region" description="Helical" evidence="6">
    <location>
        <begin position="290"/>
        <end position="310"/>
    </location>
</feature>
<evidence type="ECO:0000313" key="8">
    <source>
        <dbReference type="Proteomes" id="UP000011083"/>
    </source>
</evidence>
<evidence type="ECO:0000256" key="5">
    <source>
        <dbReference type="SAM" id="MobiDB-lite"/>
    </source>
</evidence>
<dbReference type="Pfam" id="PF02535">
    <property type="entry name" value="Zip"/>
    <property type="match status" value="1"/>
</dbReference>
<keyword evidence="3 6" id="KW-1133">Transmembrane helix</keyword>